<comment type="similarity">
    <text evidence="3 10">Belongs to the cytochrome P450 family.</text>
</comment>
<organism evidence="11 12">
    <name type="scientific">Heterobasidion irregulare (strain TC 32-1)</name>
    <dbReference type="NCBI Taxonomy" id="747525"/>
    <lineage>
        <taxon>Eukaryota</taxon>
        <taxon>Fungi</taxon>
        <taxon>Dikarya</taxon>
        <taxon>Basidiomycota</taxon>
        <taxon>Agaricomycotina</taxon>
        <taxon>Agaricomycetes</taxon>
        <taxon>Russulales</taxon>
        <taxon>Bondarzewiaceae</taxon>
        <taxon>Heterobasidion</taxon>
        <taxon>Heterobasidion annosum species complex</taxon>
    </lineage>
</organism>
<keyword evidence="4 9" id="KW-0349">Heme</keyword>
<evidence type="ECO:0000256" key="3">
    <source>
        <dbReference type="ARBA" id="ARBA00010617"/>
    </source>
</evidence>
<dbReference type="Proteomes" id="UP000030671">
    <property type="component" value="Unassembled WGS sequence"/>
</dbReference>
<evidence type="ECO:0000256" key="1">
    <source>
        <dbReference type="ARBA" id="ARBA00001971"/>
    </source>
</evidence>
<evidence type="ECO:0000256" key="8">
    <source>
        <dbReference type="ARBA" id="ARBA00023033"/>
    </source>
</evidence>
<dbReference type="GO" id="GO:0020037">
    <property type="term" value="F:heme binding"/>
    <property type="evidence" value="ECO:0007669"/>
    <property type="project" value="InterPro"/>
</dbReference>
<dbReference type="Pfam" id="PF00067">
    <property type="entry name" value="p450"/>
    <property type="match status" value="1"/>
</dbReference>
<dbReference type="SUPFAM" id="SSF48264">
    <property type="entry name" value="Cytochrome P450"/>
    <property type="match status" value="1"/>
</dbReference>
<dbReference type="STRING" id="747525.W4JP60"/>
<dbReference type="GO" id="GO:0004497">
    <property type="term" value="F:monooxygenase activity"/>
    <property type="evidence" value="ECO:0007669"/>
    <property type="project" value="UniProtKB-KW"/>
</dbReference>
<keyword evidence="5 9" id="KW-0479">Metal-binding</keyword>
<name>W4JP60_HETIT</name>
<evidence type="ECO:0000256" key="7">
    <source>
        <dbReference type="ARBA" id="ARBA00023004"/>
    </source>
</evidence>
<dbReference type="CDD" id="cd11065">
    <property type="entry name" value="CYP64-like"/>
    <property type="match status" value="1"/>
</dbReference>
<dbReference type="GO" id="GO:0016705">
    <property type="term" value="F:oxidoreductase activity, acting on paired donors, with incorporation or reduction of molecular oxygen"/>
    <property type="evidence" value="ECO:0007669"/>
    <property type="project" value="InterPro"/>
</dbReference>
<dbReference type="GO" id="GO:0005506">
    <property type="term" value="F:iron ion binding"/>
    <property type="evidence" value="ECO:0007669"/>
    <property type="project" value="InterPro"/>
</dbReference>
<comment type="cofactor">
    <cofactor evidence="1 9">
        <name>heme</name>
        <dbReference type="ChEBI" id="CHEBI:30413"/>
    </cofactor>
</comment>
<dbReference type="AlphaFoldDB" id="W4JP60"/>
<evidence type="ECO:0000256" key="6">
    <source>
        <dbReference type="ARBA" id="ARBA00023002"/>
    </source>
</evidence>
<dbReference type="HOGENOM" id="CLU_001570_2_3_1"/>
<dbReference type="OrthoDB" id="2789670at2759"/>
<evidence type="ECO:0000313" key="12">
    <source>
        <dbReference type="Proteomes" id="UP000030671"/>
    </source>
</evidence>
<dbReference type="PANTHER" id="PTHR46300">
    <property type="entry name" value="P450, PUTATIVE (EUROFUNG)-RELATED-RELATED"/>
    <property type="match status" value="1"/>
</dbReference>
<evidence type="ECO:0000256" key="5">
    <source>
        <dbReference type="ARBA" id="ARBA00022723"/>
    </source>
</evidence>
<dbReference type="EMBL" id="KI925467">
    <property type="protein sequence ID" value="ETW74676.1"/>
    <property type="molecule type" value="Genomic_DNA"/>
</dbReference>
<dbReference type="GeneID" id="20678376"/>
<dbReference type="InterPro" id="IPR050364">
    <property type="entry name" value="Cytochrome_P450_fung"/>
</dbReference>
<keyword evidence="8 10" id="KW-0503">Monooxygenase</keyword>
<dbReference type="InterPro" id="IPR002401">
    <property type="entry name" value="Cyt_P450_E_grp-I"/>
</dbReference>
<comment type="pathway">
    <text evidence="2">Secondary metabolite biosynthesis.</text>
</comment>
<evidence type="ECO:0000313" key="11">
    <source>
        <dbReference type="EMBL" id="ETW74676.1"/>
    </source>
</evidence>
<keyword evidence="12" id="KW-1185">Reference proteome</keyword>
<dbReference type="PANTHER" id="PTHR46300:SF7">
    <property type="entry name" value="P450, PUTATIVE (EUROFUNG)-RELATED"/>
    <property type="match status" value="1"/>
</dbReference>
<evidence type="ECO:0000256" key="4">
    <source>
        <dbReference type="ARBA" id="ARBA00022617"/>
    </source>
</evidence>
<evidence type="ECO:0000256" key="2">
    <source>
        <dbReference type="ARBA" id="ARBA00005179"/>
    </source>
</evidence>
<dbReference type="PROSITE" id="PS00086">
    <property type="entry name" value="CYTOCHROME_P450"/>
    <property type="match status" value="1"/>
</dbReference>
<dbReference type="InParanoid" id="W4JP60"/>
<dbReference type="KEGG" id="hir:HETIRDRAFT_56910"/>
<dbReference type="InterPro" id="IPR017972">
    <property type="entry name" value="Cyt_P450_CS"/>
</dbReference>
<sequence>MFSIQLSGSILAIVLSLAFYVRWRRSRNVNPMGLPLPPGPRQHFLLGNLSDLPTGGYEWIKHKALSQSYSDIVFLNIFGRHNLFINSFKATNDLLDKKGAIYSDRPRLPMVKELMGWDWNLVLMSYHEGFSVHRRIVQQNFQPSIVARSHRPVMLREVRVLLNNLLVKPNDFTHHLRRMAGAIIMMVTYGHQIGDDGDEYIDLAEQLRDFADRRAFRGWNVMVNGFPILKYVPAWLPGAQFKRDALFGKLLGIRMRNAPYTMVKERMAAGTAVPSLISSMIEESPSSGIDEEVIKNCGGVIYNAGADTTVAALTNLFLAMMTYPQVQSQAQRELDKIVGRSRLPQFEDRDQLPYVGRVLKEVLRWKVVAPLGVPHCTTESDEYRGRHIPPRTILGISCGDCYRAILHDEAVYPNPETFDPDRFLARADKPAEPDPSRVAFGFGRRICPGRFFADDSMWLALASILHLFNISKVMDAQGRDIEPEVHYGSGLVSMPSPFACTIKPRFIGAEELIMSAVE</sequence>
<keyword evidence="7 9" id="KW-0408">Iron</keyword>
<dbReference type="InterPro" id="IPR036396">
    <property type="entry name" value="Cyt_P450_sf"/>
</dbReference>
<dbReference type="PRINTS" id="PR00463">
    <property type="entry name" value="EP450I"/>
</dbReference>
<feature type="binding site" description="axial binding residue" evidence="9">
    <location>
        <position position="447"/>
    </location>
    <ligand>
        <name>heme</name>
        <dbReference type="ChEBI" id="CHEBI:30413"/>
    </ligand>
    <ligandPart>
        <name>Fe</name>
        <dbReference type="ChEBI" id="CHEBI:18248"/>
    </ligandPart>
</feature>
<evidence type="ECO:0000256" key="10">
    <source>
        <dbReference type="RuleBase" id="RU000461"/>
    </source>
</evidence>
<dbReference type="eggNOG" id="KOG0156">
    <property type="taxonomic scope" value="Eukaryota"/>
</dbReference>
<dbReference type="RefSeq" id="XP_009553048.1">
    <property type="nucleotide sequence ID" value="XM_009554753.1"/>
</dbReference>
<dbReference type="Gene3D" id="1.10.630.10">
    <property type="entry name" value="Cytochrome P450"/>
    <property type="match status" value="1"/>
</dbReference>
<proteinExistence type="inferred from homology"/>
<dbReference type="InterPro" id="IPR001128">
    <property type="entry name" value="Cyt_P450"/>
</dbReference>
<evidence type="ECO:0000256" key="9">
    <source>
        <dbReference type="PIRSR" id="PIRSR602401-1"/>
    </source>
</evidence>
<accession>W4JP60</accession>
<keyword evidence="6 10" id="KW-0560">Oxidoreductase</keyword>
<reference evidence="11 12" key="1">
    <citation type="journal article" date="2012" name="New Phytol.">
        <title>Insight into trade-off between wood decay and parasitism from the genome of a fungal forest pathogen.</title>
        <authorList>
            <person name="Olson A."/>
            <person name="Aerts A."/>
            <person name="Asiegbu F."/>
            <person name="Belbahri L."/>
            <person name="Bouzid O."/>
            <person name="Broberg A."/>
            <person name="Canback B."/>
            <person name="Coutinho P.M."/>
            <person name="Cullen D."/>
            <person name="Dalman K."/>
            <person name="Deflorio G."/>
            <person name="van Diepen L.T."/>
            <person name="Dunand C."/>
            <person name="Duplessis S."/>
            <person name="Durling M."/>
            <person name="Gonthier P."/>
            <person name="Grimwood J."/>
            <person name="Fossdal C.G."/>
            <person name="Hansson D."/>
            <person name="Henrissat B."/>
            <person name="Hietala A."/>
            <person name="Himmelstrand K."/>
            <person name="Hoffmeister D."/>
            <person name="Hogberg N."/>
            <person name="James T.Y."/>
            <person name="Karlsson M."/>
            <person name="Kohler A."/>
            <person name="Kues U."/>
            <person name="Lee Y.H."/>
            <person name="Lin Y.C."/>
            <person name="Lind M."/>
            <person name="Lindquist E."/>
            <person name="Lombard V."/>
            <person name="Lucas S."/>
            <person name="Lunden K."/>
            <person name="Morin E."/>
            <person name="Murat C."/>
            <person name="Park J."/>
            <person name="Raffaello T."/>
            <person name="Rouze P."/>
            <person name="Salamov A."/>
            <person name="Schmutz J."/>
            <person name="Solheim H."/>
            <person name="Stahlberg J."/>
            <person name="Velez H."/>
            <person name="de Vries R.P."/>
            <person name="Wiebenga A."/>
            <person name="Woodward S."/>
            <person name="Yakovlev I."/>
            <person name="Garbelotto M."/>
            <person name="Martin F."/>
            <person name="Grigoriev I.V."/>
            <person name="Stenlid J."/>
        </authorList>
    </citation>
    <scope>NUCLEOTIDE SEQUENCE [LARGE SCALE GENOMIC DNA]</scope>
    <source>
        <strain evidence="11 12">TC 32-1</strain>
    </source>
</reference>
<protein>
    <submittedName>
        <fullName evidence="11">Cytochrome P450 monooxygenase 67</fullName>
    </submittedName>
</protein>
<gene>
    <name evidence="11" type="primary">cyp67</name>
    <name evidence="11" type="ORF">HETIRDRAFT_56910</name>
</gene>